<evidence type="ECO:0008006" key="4">
    <source>
        <dbReference type="Google" id="ProtNLM"/>
    </source>
</evidence>
<evidence type="ECO:0000313" key="3">
    <source>
        <dbReference type="Proteomes" id="UP001054902"/>
    </source>
</evidence>
<comment type="caution">
    <text evidence="2">The sequence shown here is derived from an EMBL/GenBank/DDBJ whole genome shotgun (WGS) entry which is preliminary data.</text>
</comment>
<dbReference type="GO" id="GO:0000811">
    <property type="term" value="C:GINS complex"/>
    <property type="evidence" value="ECO:0007669"/>
    <property type="project" value="TreeGrafter"/>
</dbReference>
<evidence type="ECO:0000256" key="1">
    <source>
        <dbReference type="SAM" id="MobiDB-lite"/>
    </source>
</evidence>
<keyword evidence="3" id="KW-1185">Reference proteome</keyword>
<organism evidence="2 3">
    <name type="scientific">Chaetoceros tenuissimus</name>
    <dbReference type="NCBI Taxonomy" id="426638"/>
    <lineage>
        <taxon>Eukaryota</taxon>
        <taxon>Sar</taxon>
        <taxon>Stramenopiles</taxon>
        <taxon>Ochrophyta</taxon>
        <taxon>Bacillariophyta</taxon>
        <taxon>Coscinodiscophyceae</taxon>
        <taxon>Chaetocerotophycidae</taxon>
        <taxon>Chaetocerotales</taxon>
        <taxon>Chaetocerotaceae</taxon>
        <taxon>Chaetoceros</taxon>
    </lineage>
</organism>
<gene>
    <name evidence="2" type="ORF">CTEN210_11186</name>
</gene>
<dbReference type="InterPro" id="IPR010492">
    <property type="entry name" value="GINS_Psf3"/>
</dbReference>
<evidence type="ECO:0000313" key="2">
    <source>
        <dbReference type="EMBL" id="GFH54710.1"/>
    </source>
</evidence>
<dbReference type="Gene3D" id="1.20.58.2050">
    <property type="match status" value="1"/>
</dbReference>
<dbReference type="PANTHER" id="PTHR22768">
    <property type="entry name" value="DNA REPLICATION COMPLEX GINS PROTEIN PSF3"/>
    <property type="match status" value="1"/>
</dbReference>
<dbReference type="InterPro" id="IPR038437">
    <property type="entry name" value="GINS_Psf3_sf"/>
</dbReference>
<dbReference type="PANTHER" id="PTHR22768:SF0">
    <property type="entry name" value="DNA REPLICATION COMPLEX GINS PROTEIN PSF3"/>
    <property type="match status" value="1"/>
</dbReference>
<dbReference type="InterPro" id="IPR036224">
    <property type="entry name" value="GINS_bundle-like_dom_sf"/>
</dbReference>
<dbReference type="EMBL" id="BLLK01000047">
    <property type="protein sequence ID" value="GFH54710.1"/>
    <property type="molecule type" value="Genomic_DNA"/>
</dbReference>
<dbReference type="SUPFAM" id="SSF160059">
    <property type="entry name" value="PriA/YqbF domain"/>
    <property type="match status" value="1"/>
</dbReference>
<dbReference type="CDD" id="cd11713">
    <property type="entry name" value="GINS_A_psf3"/>
    <property type="match status" value="1"/>
</dbReference>
<reference evidence="2 3" key="1">
    <citation type="journal article" date="2021" name="Sci. Rep.">
        <title>The genome of the diatom Chaetoceros tenuissimus carries an ancient integrated fragment of an extant virus.</title>
        <authorList>
            <person name="Hongo Y."/>
            <person name="Kimura K."/>
            <person name="Takaki Y."/>
            <person name="Yoshida Y."/>
            <person name="Baba S."/>
            <person name="Kobayashi G."/>
            <person name="Nagasaki K."/>
            <person name="Hano T."/>
            <person name="Tomaru Y."/>
        </authorList>
    </citation>
    <scope>NUCLEOTIDE SEQUENCE [LARGE SCALE GENOMIC DNA]</scope>
    <source>
        <strain evidence="2 3">NIES-3715</strain>
    </source>
</reference>
<sequence length="257" mass="29761">MSGSYYDIDEILAEEELIPVTNTLDFRHLAHLDPDYTHPTTTVQKAGKKRDLEEGTKFKMPIWSIQKWSQLGWLNVQLPKHFGRKAREKLDADPVSVDLRKRNERFYMSGISLVNLLQKQSQSLSRGKATQNNIIQKLKRESQQLKQCLLKTFTGARMRRIFDWTLSHIEDDVSAYTKKLTEMEQRLFERGALASHSLMLWKLYGTRRIHVSESALRSRILGNNVNTPGQKQSEEKRNAGKRTVSPEALPSKRIRAQ</sequence>
<proteinExistence type="predicted"/>
<dbReference type="Proteomes" id="UP001054902">
    <property type="component" value="Unassembled WGS sequence"/>
</dbReference>
<protein>
    <recommendedName>
        <fullName evidence="4">DNA replication complex GINS protein PSF3</fullName>
    </recommendedName>
</protein>
<dbReference type="CDD" id="cd21693">
    <property type="entry name" value="GINS_B_Psf3"/>
    <property type="match status" value="1"/>
</dbReference>
<name>A0AAD3H8W1_9STRA</name>
<dbReference type="GO" id="GO:1902975">
    <property type="term" value="P:mitotic DNA replication initiation"/>
    <property type="evidence" value="ECO:0007669"/>
    <property type="project" value="TreeGrafter"/>
</dbReference>
<dbReference type="AlphaFoldDB" id="A0AAD3H8W1"/>
<feature type="region of interest" description="Disordered" evidence="1">
    <location>
        <begin position="222"/>
        <end position="257"/>
    </location>
</feature>
<accession>A0AAD3H8W1</accession>
<feature type="compositionally biased region" description="Polar residues" evidence="1">
    <location>
        <begin position="222"/>
        <end position="231"/>
    </location>
</feature>
<dbReference type="SUPFAM" id="SSF158573">
    <property type="entry name" value="GINS helical bundle-like"/>
    <property type="match status" value="1"/>
</dbReference>